<dbReference type="Proteomes" id="UP000785200">
    <property type="component" value="Unassembled WGS sequence"/>
</dbReference>
<evidence type="ECO:0000259" key="3">
    <source>
        <dbReference type="Pfam" id="PF01370"/>
    </source>
</evidence>
<evidence type="ECO:0000256" key="1">
    <source>
        <dbReference type="ARBA" id="ARBA00023002"/>
    </source>
</evidence>
<dbReference type="Gene3D" id="3.40.50.720">
    <property type="entry name" value="NAD(P)-binding Rossmann-like Domain"/>
    <property type="match status" value="1"/>
</dbReference>
<feature type="domain" description="NAD-dependent epimerase/dehydratase" evidence="3">
    <location>
        <begin position="1"/>
        <end position="245"/>
    </location>
</feature>
<comment type="caution">
    <text evidence="4">The sequence shown here is derived from an EMBL/GenBank/DDBJ whole genome shotgun (WGS) entry which is preliminary data.</text>
</comment>
<keyword evidence="1" id="KW-0560">Oxidoreductase</keyword>
<accession>A0A9P7B0M2</accession>
<sequence length="333" mass="36286">ITGTTGMVGFAVLTATLNAGYRVRIAVRKEQDTERVRQLAPVNQYETQIESTVVPDITVPGAYDAAVKDVDFIIHVASPVAVPPVHDYEKELIQPAGRGTLGILESASREPGVKRVVFTASVVSVIPAKSVMTGGGDVTYNEKHRVSPQTEGYSNLFEGYMASKVHALKVTEDFIRDRNPSFDVISIGPGFVIGRDNTVTEVAKITKGSNGLLIGQLLGEAAPFSLSSIFTHIDDVALLHVKSLDPAIKGNQYFMVTAEGPDGPTWAEALNIVKRHYPKEVYASAFHFDTPASTAHIKTDSSHTEKTFGMKFKTLEQATVDLVDHYLELMERR</sequence>
<dbReference type="EMBL" id="VNKQ01000003">
    <property type="protein sequence ID" value="KAG0652321.1"/>
    <property type="molecule type" value="Genomic_DNA"/>
</dbReference>
<dbReference type="AlphaFoldDB" id="A0A9P7B0M2"/>
<feature type="non-terminal residue" evidence="4">
    <location>
        <position position="1"/>
    </location>
</feature>
<evidence type="ECO:0000313" key="4">
    <source>
        <dbReference type="EMBL" id="KAG0652321.1"/>
    </source>
</evidence>
<evidence type="ECO:0000313" key="5">
    <source>
        <dbReference type="Proteomes" id="UP000785200"/>
    </source>
</evidence>
<name>A0A9P7B0M2_9HELO</name>
<dbReference type="SUPFAM" id="SSF51735">
    <property type="entry name" value="NAD(P)-binding Rossmann-fold domains"/>
    <property type="match status" value="1"/>
</dbReference>
<dbReference type="PANTHER" id="PTHR10366">
    <property type="entry name" value="NAD DEPENDENT EPIMERASE/DEHYDRATASE"/>
    <property type="match status" value="1"/>
</dbReference>
<gene>
    <name evidence="4" type="ORF">D0Z07_1351</name>
</gene>
<dbReference type="Pfam" id="PF01370">
    <property type="entry name" value="Epimerase"/>
    <property type="match status" value="1"/>
</dbReference>
<dbReference type="InterPro" id="IPR001509">
    <property type="entry name" value="Epimerase_deHydtase"/>
</dbReference>
<proteinExistence type="inferred from homology"/>
<dbReference type="PANTHER" id="PTHR10366:SF564">
    <property type="entry name" value="STEROL-4-ALPHA-CARBOXYLATE 3-DEHYDROGENASE, DECARBOXYLATING"/>
    <property type="match status" value="1"/>
</dbReference>
<dbReference type="OrthoDB" id="2735536at2759"/>
<dbReference type="GO" id="GO:0016616">
    <property type="term" value="F:oxidoreductase activity, acting on the CH-OH group of donors, NAD or NADP as acceptor"/>
    <property type="evidence" value="ECO:0007669"/>
    <property type="project" value="TreeGrafter"/>
</dbReference>
<reference evidence="4" key="1">
    <citation type="submission" date="2019-07" db="EMBL/GenBank/DDBJ databases">
        <title>Hyphodiscus hymeniophilus genome sequencing and assembly.</title>
        <authorList>
            <person name="Kramer G."/>
            <person name="Nodwell J."/>
        </authorList>
    </citation>
    <scope>NUCLEOTIDE SEQUENCE</scope>
    <source>
        <strain evidence="4">ATCC 34498</strain>
    </source>
</reference>
<dbReference type="InterPro" id="IPR050425">
    <property type="entry name" value="NAD(P)_dehydrat-like"/>
</dbReference>
<dbReference type="InterPro" id="IPR036291">
    <property type="entry name" value="NAD(P)-bd_dom_sf"/>
</dbReference>
<keyword evidence="5" id="KW-1185">Reference proteome</keyword>
<organism evidence="4 5">
    <name type="scientific">Hyphodiscus hymeniophilus</name>
    <dbReference type="NCBI Taxonomy" id="353542"/>
    <lineage>
        <taxon>Eukaryota</taxon>
        <taxon>Fungi</taxon>
        <taxon>Dikarya</taxon>
        <taxon>Ascomycota</taxon>
        <taxon>Pezizomycotina</taxon>
        <taxon>Leotiomycetes</taxon>
        <taxon>Helotiales</taxon>
        <taxon>Hyphodiscaceae</taxon>
        <taxon>Hyphodiscus</taxon>
    </lineage>
</organism>
<comment type="similarity">
    <text evidence="2">Belongs to the NAD(P)-dependent epimerase/dehydratase family. Dihydroflavonol-4-reductase subfamily.</text>
</comment>
<evidence type="ECO:0000256" key="2">
    <source>
        <dbReference type="ARBA" id="ARBA00023445"/>
    </source>
</evidence>
<protein>
    <submittedName>
        <fullName evidence="4">Ketoreductase CTB6</fullName>
    </submittedName>
</protein>